<dbReference type="OrthoDB" id="10560632at2759"/>
<evidence type="ECO:0000313" key="2">
    <source>
        <dbReference type="EMBL" id="PRW33741.1"/>
    </source>
</evidence>
<organism evidence="2 3">
    <name type="scientific">Chlorella sorokiniana</name>
    <name type="common">Freshwater green alga</name>
    <dbReference type="NCBI Taxonomy" id="3076"/>
    <lineage>
        <taxon>Eukaryota</taxon>
        <taxon>Viridiplantae</taxon>
        <taxon>Chlorophyta</taxon>
        <taxon>core chlorophytes</taxon>
        <taxon>Trebouxiophyceae</taxon>
        <taxon>Chlorellales</taxon>
        <taxon>Chlorellaceae</taxon>
        <taxon>Chlorella clade</taxon>
        <taxon>Chlorella</taxon>
    </lineage>
</organism>
<dbReference type="AlphaFoldDB" id="A0A2P6THH2"/>
<dbReference type="InterPro" id="IPR036915">
    <property type="entry name" value="Cyclin-like_sf"/>
</dbReference>
<dbReference type="Proteomes" id="UP000239899">
    <property type="component" value="Unassembled WGS sequence"/>
</dbReference>
<keyword evidence="3" id="KW-1185">Reference proteome</keyword>
<feature type="compositionally biased region" description="Low complexity" evidence="1">
    <location>
        <begin position="114"/>
        <end position="130"/>
    </location>
</feature>
<sequence length="362" mass="39297">MELGGPSSPSRMELPLSDRLASAFSGLTTATQLGQGQAPASQPSCSVPKRKSGQQQQLGRLQQDPQGSNVRQEHALLLPWAKRRDSQEAEWDTHAFSDGSPESSQDDDFDVLDDGFSSGSDEEGWAAAEGQGEGFHSARSHPSVLWELPPEDGRCAGNQQQHRHQQQQGGWKATAAAAAQPSAAASESAQERKPSQRELEQLLHAELRAANEALCTVSFPENCAFYPVHEADCMIALCVAYNIPPISIVLGASYFQRLIARCGDMKRQARREGFFVQVPAPGLNGKVEQVVMMRCPPTACDSLRLVYLACIYLGAKVGDRVRYTGQLSSMLKAAVVELETNVLKGLDWRLGPFFDLGPDGGF</sequence>
<feature type="compositionally biased region" description="Low complexity" evidence="1">
    <location>
        <begin position="53"/>
        <end position="67"/>
    </location>
</feature>
<accession>A0A2P6THH2</accession>
<feature type="compositionally biased region" description="Low complexity" evidence="1">
    <location>
        <begin position="166"/>
        <end position="188"/>
    </location>
</feature>
<dbReference type="EMBL" id="LHPG02000016">
    <property type="protein sequence ID" value="PRW33740.1"/>
    <property type="molecule type" value="Genomic_DNA"/>
</dbReference>
<reference evidence="2 3" key="1">
    <citation type="journal article" date="2018" name="Plant J.">
        <title>Genome sequences of Chlorella sorokiniana UTEX 1602 and Micractinium conductrix SAG 241.80: implications to maltose excretion by a green alga.</title>
        <authorList>
            <person name="Arriola M.B."/>
            <person name="Velmurugan N."/>
            <person name="Zhang Y."/>
            <person name="Plunkett M.H."/>
            <person name="Hondzo H."/>
            <person name="Barney B.M."/>
        </authorList>
    </citation>
    <scope>NUCLEOTIDE SEQUENCE [LARGE SCALE GENOMIC DNA]</scope>
    <source>
        <strain evidence="2">1602</strain>
        <strain evidence="3">UTEX 1602</strain>
    </source>
</reference>
<feature type="region of interest" description="Disordered" evidence="1">
    <location>
        <begin position="27"/>
        <end position="197"/>
    </location>
</feature>
<dbReference type="Gene3D" id="1.10.472.10">
    <property type="entry name" value="Cyclin-like"/>
    <property type="match status" value="1"/>
</dbReference>
<name>A0A2P6THH2_CHLSO</name>
<dbReference type="EMBL" id="LHPG02000016">
    <property type="protein sequence ID" value="PRW33741.1"/>
    <property type="molecule type" value="Genomic_DNA"/>
</dbReference>
<feature type="compositionally biased region" description="Basic and acidic residues" evidence="1">
    <location>
        <begin position="82"/>
        <end position="95"/>
    </location>
</feature>
<feature type="compositionally biased region" description="Acidic residues" evidence="1">
    <location>
        <begin position="104"/>
        <end position="113"/>
    </location>
</feature>
<gene>
    <name evidence="2" type="ORF">C2E21_7576</name>
</gene>
<reference evidence="2" key="2">
    <citation type="submission" date="2018-02" db="EMBL/GenBank/DDBJ databases">
        <authorList>
            <person name="Cohen D.B."/>
            <person name="Kent A.D."/>
        </authorList>
    </citation>
    <scope>NUCLEOTIDE SEQUENCE</scope>
    <source>
        <strain evidence="2">1602</strain>
    </source>
</reference>
<evidence type="ECO:0000256" key="1">
    <source>
        <dbReference type="SAM" id="MobiDB-lite"/>
    </source>
</evidence>
<feature type="compositionally biased region" description="Polar residues" evidence="1">
    <location>
        <begin position="27"/>
        <end position="45"/>
    </location>
</feature>
<proteinExistence type="predicted"/>
<evidence type="ECO:0000313" key="3">
    <source>
        <dbReference type="Proteomes" id="UP000239899"/>
    </source>
</evidence>
<protein>
    <submittedName>
        <fullName evidence="2">Uncharacterized protein</fullName>
    </submittedName>
</protein>
<dbReference type="SUPFAM" id="SSF47954">
    <property type="entry name" value="Cyclin-like"/>
    <property type="match status" value="1"/>
</dbReference>
<comment type="caution">
    <text evidence="2">The sequence shown here is derived from an EMBL/GenBank/DDBJ whole genome shotgun (WGS) entry which is preliminary data.</text>
</comment>